<organism evidence="2 3">
    <name type="scientific">Thalassobius vesicularis</name>
    <dbReference type="NCBI Taxonomy" id="1294297"/>
    <lineage>
        <taxon>Bacteria</taxon>
        <taxon>Pseudomonadati</taxon>
        <taxon>Pseudomonadota</taxon>
        <taxon>Alphaproteobacteria</taxon>
        <taxon>Rhodobacterales</taxon>
        <taxon>Roseobacteraceae</taxon>
        <taxon>Thalassovita</taxon>
    </lineage>
</organism>
<dbReference type="OrthoDB" id="7693378at2"/>
<keyword evidence="3" id="KW-1185">Reference proteome</keyword>
<dbReference type="RefSeq" id="WP_136340684.1">
    <property type="nucleotide sequence ID" value="NZ_SSMD01000013.1"/>
</dbReference>
<dbReference type="EMBL" id="SSMD01000013">
    <property type="protein sequence ID" value="THD71281.1"/>
    <property type="molecule type" value="Genomic_DNA"/>
</dbReference>
<sequence length="68" mass="7550">MFETIFAIIIGLAALYIVLWIYILLPAEMATKRGRSAFGWVVLSLLFSPILACLLLLLLGDNPNAQRT</sequence>
<protein>
    <submittedName>
        <fullName evidence="2">Uncharacterized protein</fullName>
    </submittedName>
</protein>
<accession>A0A4S3M5I1</accession>
<proteinExistence type="predicted"/>
<keyword evidence="1" id="KW-1133">Transmembrane helix</keyword>
<name>A0A4S3M5I1_9RHOB</name>
<keyword evidence="1" id="KW-0472">Membrane</keyword>
<dbReference type="Proteomes" id="UP000306113">
    <property type="component" value="Unassembled WGS sequence"/>
</dbReference>
<evidence type="ECO:0000313" key="3">
    <source>
        <dbReference type="Proteomes" id="UP000306113"/>
    </source>
</evidence>
<evidence type="ECO:0000313" key="2">
    <source>
        <dbReference type="EMBL" id="THD71281.1"/>
    </source>
</evidence>
<feature type="transmembrane region" description="Helical" evidence="1">
    <location>
        <begin position="37"/>
        <end position="59"/>
    </location>
</feature>
<keyword evidence="1" id="KW-0812">Transmembrane</keyword>
<evidence type="ECO:0000256" key="1">
    <source>
        <dbReference type="SAM" id="Phobius"/>
    </source>
</evidence>
<feature type="transmembrane region" description="Helical" evidence="1">
    <location>
        <begin position="6"/>
        <end position="25"/>
    </location>
</feature>
<reference evidence="2 3" key="1">
    <citation type="submission" date="2019-04" db="EMBL/GenBank/DDBJ databases">
        <title>Draft genome sequence of Youngimonas vesicularis.</title>
        <authorList>
            <person name="Hameed A."/>
        </authorList>
    </citation>
    <scope>NUCLEOTIDE SEQUENCE [LARGE SCALE GENOMIC DNA]</scope>
    <source>
        <strain evidence="2 3">CC-AMW-E</strain>
    </source>
</reference>
<gene>
    <name evidence="2" type="ORF">E7681_18175</name>
</gene>
<comment type="caution">
    <text evidence="2">The sequence shown here is derived from an EMBL/GenBank/DDBJ whole genome shotgun (WGS) entry which is preliminary data.</text>
</comment>
<dbReference type="AlphaFoldDB" id="A0A4S3M5I1"/>